<feature type="binding site" evidence="11">
    <location>
        <position position="33"/>
    </location>
    <ligand>
        <name>substrate</name>
    </ligand>
</feature>
<keyword evidence="5 11" id="KW-0808">Transferase</keyword>
<dbReference type="Proteomes" id="UP001303324">
    <property type="component" value="Chromosome"/>
</dbReference>
<comment type="caution">
    <text evidence="11">Lacks conserved residue(s) required for the propagation of feature annotation.</text>
</comment>
<evidence type="ECO:0000256" key="10">
    <source>
        <dbReference type="ARBA" id="ARBA00048567"/>
    </source>
</evidence>
<comment type="similarity">
    <text evidence="2 11">Belongs to the shikimate kinase family.</text>
</comment>
<keyword evidence="7 11" id="KW-0418">Kinase</keyword>
<dbReference type="InterPro" id="IPR031322">
    <property type="entry name" value="Shikimate/glucono_kinase"/>
</dbReference>
<comment type="function">
    <text evidence="11">Catalyzes the specific phosphorylation of the 3-hydroxyl group of shikimic acid using ATP as a cosubstrate.</text>
</comment>
<gene>
    <name evidence="11" type="primary">aroK</name>
    <name evidence="12" type="ORF">RH061_16040</name>
</gene>
<feature type="binding site" evidence="11">
    <location>
        <position position="116"/>
    </location>
    <ligand>
        <name>ATP</name>
        <dbReference type="ChEBI" id="CHEBI:30616"/>
    </ligand>
</feature>
<dbReference type="EMBL" id="CP134494">
    <property type="protein sequence ID" value="WNF21691.1"/>
    <property type="molecule type" value="Genomic_DNA"/>
</dbReference>
<feature type="binding site" evidence="11">
    <location>
        <position position="78"/>
    </location>
    <ligand>
        <name>substrate</name>
    </ligand>
</feature>
<dbReference type="PROSITE" id="PS01128">
    <property type="entry name" value="SHIKIMATE_KINASE"/>
    <property type="match status" value="1"/>
</dbReference>
<comment type="subunit">
    <text evidence="11">Monomer.</text>
</comment>
<keyword evidence="11" id="KW-0460">Magnesium</keyword>
<dbReference type="InterPro" id="IPR000623">
    <property type="entry name" value="Shikimate_kinase/TSH1"/>
</dbReference>
<sequence>MEAIYLIGFMGSGKTTVSKALAKKLEVDVYDTDMEIVKRAGMTINEIFFHKGEEQFRSLESEVLHSMPVTDAVVATGGGIIGSEKNRGFLKGKKNVVFLQADFGAIMDRLKGDDTRPLLSENKMEAAEELYRSRLPLYQETAKIEIDTSGKTVSMIVDEIIQRMKK</sequence>
<keyword evidence="8 11" id="KW-0067">ATP-binding</keyword>
<evidence type="ECO:0000256" key="7">
    <source>
        <dbReference type="ARBA" id="ARBA00022777"/>
    </source>
</evidence>
<dbReference type="InterPro" id="IPR023000">
    <property type="entry name" value="Shikimate_kinase_CS"/>
</dbReference>
<comment type="pathway">
    <text evidence="1 11">Metabolic intermediate biosynthesis; chorismate biosynthesis; chorismate from D-erythrose 4-phosphate and phosphoenolpyruvate: step 5/7.</text>
</comment>
<keyword evidence="11" id="KW-0963">Cytoplasm</keyword>
<accession>A0ABY9VL56</accession>
<dbReference type="HAMAP" id="MF_00109">
    <property type="entry name" value="Shikimate_kinase"/>
    <property type="match status" value="1"/>
</dbReference>
<comment type="subcellular location">
    <subcellularLocation>
        <location evidence="11">Cytoplasm</location>
    </subcellularLocation>
</comment>
<dbReference type="PANTHER" id="PTHR21087">
    <property type="entry name" value="SHIKIMATE KINASE"/>
    <property type="match status" value="1"/>
</dbReference>
<organism evidence="12 13">
    <name type="scientific">Mesobacillus jeotgali</name>
    <dbReference type="NCBI Taxonomy" id="129985"/>
    <lineage>
        <taxon>Bacteria</taxon>
        <taxon>Bacillati</taxon>
        <taxon>Bacillota</taxon>
        <taxon>Bacilli</taxon>
        <taxon>Bacillales</taxon>
        <taxon>Bacillaceae</taxon>
        <taxon>Mesobacillus</taxon>
    </lineage>
</organism>
<comment type="catalytic activity">
    <reaction evidence="10 11">
        <text>shikimate + ATP = 3-phosphoshikimate + ADP + H(+)</text>
        <dbReference type="Rhea" id="RHEA:13121"/>
        <dbReference type="ChEBI" id="CHEBI:15378"/>
        <dbReference type="ChEBI" id="CHEBI:30616"/>
        <dbReference type="ChEBI" id="CHEBI:36208"/>
        <dbReference type="ChEBI" id="CHEBI:145989"/>
        <dbReference type="ChEBI" id="CHEBI:456216"/>
        <dbReference type="EC" id="2.7.1.71"/>
    </reaction>
</comment>
<dbReference type="Pfam" id="PF01202">
    <property type="entry name" value="SKI"/>
    <property type="match status" value="1"/>
</dbReference>
<proteinExistence type="inferred from homology"/>
<name>A0ABY9VL56_9BACI</name>
<keyword evidence="4 11" id="KW-0028">Amino-acid biosynthesis</keyword>
<evidence type="ECO:0000256" key="2">
    <source>
        <dbReference type="ARBA" id="ARBA00006997"/>
    </source>
</evidence>
<evidence type="ECO:0000256" key="5">
    <source>
        <dbReference type="ARBA" id="ARBA00022679"/>
    </source>
</evidence>
<evidence type="ECO:0000256" key="3">
    <source>
        <dbReference type="ARBA" id="ARBA00012154"/>
    </source>
</evidence>
<dbReference type="PRINTS" id="PR01100">
    <property type="entry name" value="SHIKIMTKNASE"/>
</dbReference>
<feature type="binding site" evidence="11">
    <location>
        <begin position="11"/>
        <end position="16"/>
    </location>
    <ligand>
        <name>ATP</name>
        <dbReference type="ChEBI" id="CHEBI:30616"/>
    </ligand>
</feature>
<feature type="binding site" evidence="11">
    <location>
        <position position="57"/>
    </location>
    <ligand>
        <name>substrate</name>
    </ligand>
</feature>
<keyword evidence="13" id="KW-1185">Reference proteome</keyword>
<evidence type="ECO:0000256" key="9">
    <source>
        <dbReference type="ARBA" id="ARBA00023141"/>
    </source>
</evidence>
<dbReference type="SUPFAM" id="SSF52540">
    <property type="entry name" value="P-loop containing nucleoside triphosphate hydrolases"/>
    <property type="match status" value="1"/>
</dbReference>
<dbReference type="EC" id="2.7.1.71" evidence="3 11"/>
<protein>
    <recommendedName>
        <fullName evidence="3 11">Shikimate kinase</fullName>
        <shortName evidence="11">SK</shortName>
        <ecNumber evidence="3 11">2.7.1.71</ecNumber>
    </recommendedName>
</protein>
<evidence type="ECO:0000256" key="6">
    <source>
        <dbReference type="ARBA" id="ARBA00022741"/>
    </source>
</evidence>
<evidence type="ECO:0000313" key="12">
    <source>
        <dbReference type="EMBL" id="WNF21691.1"/>
    </source>
</evidence>
<dbReference type="PANTHER" id="PTHR21087:SF16">
    <property type="entry name" value="SHIKIMATE KINASE 1, CHLOROPLASTIC"/>
    <property type="match status" value="1"/>
</dbReference>
<evidence type="ECO:0000256" key="4">
    <source>
        <dbReference type="ARBA" id="ARBA00022605"/>
    </source>
</evidence>
<dbReference type="CDD" id="cd00464">
    <property type="entry name" value="SK"/>
    <property type="match status" value="1"/>
</dbReference>
<evidence type="ECO:0000256" key="11">
    <source>
        <dbReference type="HAMAP-Rule" id="MF_00109"/>
    </source>
</evidence>
<feature type="binding site" evidence="11">
    <location>
        <position position="134"/>
    </location>
    <ligand>
        <name>substrate</name>
    </ligand>
</feature>
<keyword evidence="6 11" id="KW-0547">Nucleotide-binding</keyword>
<keyword evidence="9 11" id="KW-0057">Aromatic amino acid biosynthesis</keyword>
<evidence type="ECO:0000313" key="13">
    <source>
        <dbReference type="Proteomes" id="UP001303324"/>
    </source>
</evidence>
<comment type="cofactor">
    <cofactor evidence="11">
        <name>Mg(2+)</name>
        <dbReference type="ChEBI" id="CHEBI:18420"/>
    </cofactor>
    <text evidence="11">Binds 1 Mg(2+) ion per subunit.</text>
</comment>
<dbReference type="GO" id="GO:0004765">
    <property type="term" value="F:shikimate kinase activity"/>
    <property type="evidence" value="ECO:0007669"/>
    <property type="project" value="UniProtKB-EC"/>
</dbReference>
<keyword evidence="11" id="KW-0479">Metal-binding</keyword>
<reference evidence="12 13" key="1">
    <citation type="submission" date="2023-09" db="EMBL/GenBank/DDBJ databases">
        <title>Microbial mechanism of fulvic acid promoting antimony reduction mineralization in rice fields.</title>
        <authorList>
            <person name="Chen G."/>
            <person name="Lan J."/>
        </authorList>
    </citation>
    <scope>NUCLEOTIDE SEQUENCE [LARGE SCALE GENOMIC DNA]</scope>
    <source>
        <strain evidence="12 13">PS1</strain>
    </source>
</reference>
<evidence type="ECO:0000256" key="1">
    <source>
        <dbReference type="ARBA" id="ARBA00004842"/>
    </source>
</evidence>
<dbReference type="Gene3D" id="3.40.50.300">
    <property type="entry name" value="P-loop containing nucleotide triphosphate hydrolases"/>
    <property type="match status" value="1"/>
</dbReference>
<dbReference type="RefSeq" id="WP_311071642.1">
    <property type="nucleotide sequence ID" value="NZ_CP134494.1"/>
</dbReference>
<dbReference type="InterPro" id="IPR027417">
    <property type="entry name" value="P-loop_NTPase"/>
</dbReference>
<feature type="binding site" evidence="11">
    <location>
        <position position="15"/>
    </location>
    <ligand>
        <name>Mg(2+)</name>
        <dbReference type="ChEBI" id="CHEBI:18420"/>
    </ligand>
</feature>
<evidence type="ECO:0000256" key="8">
    <source>
        <dbReference type="ARBA" id="ARBA00022840"/>
    </source>
</evidence>